<comment type="similarity">
    <text evidence="1">Belongs to the nucleobase:cation symporter-2 (NCS2) (TC 2.A.40) family.</text>
</comment>
<keyword evidence="4" id="KW-1185">Reference proteome</keyword>
<gene>
    <name evidence="3" type="primary">NAT6</name>
    <name evidence="3" type="ORF">MA16_Dca001376</name>
</gene>
<dbReference type="PANTHER" id="PTHR11119">
    <property type="entry name" value="XANTHINE-URACIL / VITAMIN C PERMEASE FAMILY MEMBER"/>
    <property type="match status" value="1"/>
</dbReference>
<dbReference type="Proteomes" id="UP000233837">
    <property type="component" value="Unassembled WGS sequence"/>
</dbReference>
<reference evidence="3 4" key="2">
    <citation type="journal article" date="2017" name="Nature">
        <title>The Apostasia genome and the evolution of orchids.</title>
        <authorList>
            <person name="Zhang G.Q."/>
            <person name="Liu K.W."/>
            <person name="Li Z."/>
            <person name="Lohaus R."/>
            <person name="Hsiao Y.Y."/>
            <person name="Niu S.C."/>
            <person name="Wang J.Y."/>
            <person name="Lin Y.C."/>
            <person name="Xu Q."/>
            <person name="Chen L.J."/>
            <person name="Yoshida K."/>
            <person name="Fujiwara S."/>
            <person name="Wang Z.W."/>
            <person name="Zhang Y.Q."/>
            <person name="Mitsuda N."/>
            <person name="Wang M."/>
            <person name="Liu G.H."/>
            <person name="Pecoraro L."/>
            <person name="Huang H.X."/>
            <person name="Xiao X.J."/>
            <person name="Lin M."/>
            <person name="Wu X.Y."/>
            <person name="Wu W.L."/>
            <person name="Chen Y.Y."/>
            <person name="Chang S.B."/>
            <person name="Sakamoto S."/>
            <person name="Ohme-Takagi M."/>
            <person name="Yagi M."/>
            <person name="Zeng S.J."/>
            <person name="Shen C.Y."/>
            <person name="Yeh C.M."/>
            <person name="Luo Y.B."/>
            <person name="Tsai W.C."/>
            <person name="Van de Peer Y."/>
            <person name="Liu Z.J."/>
        </authorList>
    </citation>
    <scope>NUCLEOTIDE SEQUENCE [LARGE SCALE GENOMIC DNA]</scope>
    <source>
        <tissue evidence="3">The whole plant</tissue>
    </source>
</reference>
<evidence type="ECO:0000313" key="3">
    <source>
        <dbReference type="EMBL" id="PKU76770.1"/>
    </source>
</evidence>
<reference evidence="3 4" key="1">
    <citation type="journal article" date="2016" name="Sci. Rep.">
        <title>The Dendrobium catenatum Lindl. genome sequence provides insights into polysaccharide synthase, floral development and adaptive evolution.</title>
        <authorList>
            <person name="Zhang G.Q."/>
            <person name="Xu Q."/>
            <person name="Bian C."/>
            <person name="Tsai W.C."/>
            <person name="Yeh C.M."/>
            <person name="Liu K.W."/>
            <person name="Yoshida K."/>
            <person name="Zhang L.S."/>
            <person name="Chang S.B."/>
            <person name="Chen F."/>
            <person name="Shi Y."/>
            <person name="Su Y.Y."/>
            <person name="Zhang Y.Q."/>
            <person name="Chen L.J."/>
            <person name="Yin Y."/>
            <person name="Lin M."/>
            <person name="Huang H."/>
            <person name="Deng H."/>
            <person name="Wang Z.W."/>
            <person name="Zhu S.L."/>
            <person name="Zhao X."/>
            <person name="Deng C."/>
            <person name="Niu S.C."/>
            <person name="Huang J."/>
            <person name="Wang M."/>
            <person name="Liu G.H."/>
            <person name="Yang H.J."/>
            <person name="Xiao X.J."/>
            <person name="Hsiao Y.Y."/>
            <person name="Wu W.L."/>
            <person name="Chen Y.Y."/>
            <person name="Mitsuda N."/>
            <person name="Ohme-Takagi M."/>
            <person name="Luo Y.B."/>
            <person name="Van de Peer Y."/>
            <person name="Liu Z.J."/>
        </authorList>
    </citation>
    <scope>NUCLEOTIDE SEQUENCE [LARGE SCALE GENOMIC DNA]</scope>
    <source>
        <tissue evidence="3">The whole plant</tissue>
    </source>
</reference>
<feature type="region of interest" description="Disordered" evidence="2">
    <location>
        <begin position="74"/>
        <end position="95"/>
    </location>
</feature>
<dbReference type="AlphaFoldDB" id="A0A2I0WM83"/>
<protein>
    <submittedName>
        <fullName evidence="3">Nucleobase-ascorbate transporter 6</fullName>
    </submittedName>
</protein>
<evidence type="ECO:0000256" key="1">
    <source>
        <dbReference type="ARBA" id="ARBA00008821"/>
    </source>
</evidence>
<dbReference type="EMBL" id="KZ502537">
    <property type="protein sequence ID" value="PKU76770.1"/>
    <property type="molecule type" value="Genomic_DNA"/>
</dbReference>
<sequence>MNCHVMSTNSGYYVAAVTCSGGGGAETPVKYATLLQPDDSLHISQDYRLVSFEEVLRELGSKKRVRLSRIIQRRKEREERKTREGGADEVGNSSPEMSNDIIDVIFSSPATVAAMVAYFLDNTILRTNAETRKDRGWQWWDKFRSFKTDTRSEEVYTLPFNLNKFFPSV</sequence>
<organism evidence="3 4">
    <name type="scientific">Dendrobium catenatum</name>
    <dbReference type="NCBI Taxonomy" id="906689"/>
    <lineage>
        <taxon>Eukaryota</taxon>
        <taxon>Viridiplantae</taxon>
        <taxon>Streptophyta</taxon>
        <taxon>Embryophyta</taxon>
        <taxon>Tracheophyta</taxon>
        <taxon>Spermatophyta</taxon>
        <taxon>Magnoliopsida</taxon>
        <taxon>Liliopsida</taxon>
        <taxon>Asparagales</taxon>
        <taxon>Orchidaceae</taxon>
        <taxon>Epidendroideae</taxon>
        <taxon>Malaxideae</taxon>
        <taxon>Dendrobiinae</taxon>
        <taxon>Dendrobium</taxon>
    </lineage>
</organism>
<evidence type="ECO:0000256" key="2">
    <source>
        <dbReference type="SAM" id="MobiDB-lite"/>
    </source>
</evidence>
<dbReference type="STRING" id="906689.A0A2I0WM83"/>
<accession>A0A2I0WM83</accession>
<evidence type="ECO:0000313" key="4">
    <source>
        <dbReference type="Proteomes" id="UP000233837"/>
    </source>
</evidence>
<feature type="compositionally biased region" description="Basic and acidic residues" evidence="2">
    <location>
        <begin position="74"/>
        <end position="86"/>
    </location>
</feature>
<proteinExistence type="inferred from homology"/>
<name>A0A2I0WM83_9ASPA</name>